<organism evidence="1 2">
    <name type="scientific">Candidatus Eubacterium faecale</name>
    <dbReference type="NCBI Taxonomy" id="2838568"/>
    <lineage>
        <taxon>Bacteria</taxon>
        <taxon>Bacillati</taxon>
        <taxon>Bacillota</taxon>
        <taxon>Clostridia</taxon>
        <taxon>Eubacteriales</taxon>
        <taxon>Eubacteriaceae</taxon>
        <taxon>Eubacterium</taxon>
    </lineage>
</organism>
<reference evidence="1" key="1">
    <citation type="journal article" date="2021" name="PeerJ">
        <title>Extensive microbial diversity within the chicken gut microbiome revealed by metagenomics and culture.</title>
        <authorList>
            <person name="Gilroy R."/>
            <person name="Ravi A."/>
            <person name="Getino M."/>
            <person name="Pursley I."/>
            <person name="Horton D.L."/>
            <person name="Alikhan N.F."/>
            <person name="Baker D."/>
            <person name="Gharbi K."/>
            <person name="Hall N."/>
            <person name="Watson M."/>
            <person name="Adriaenssens E.M."/>
            <person name="Foster-Nyarko E."/>
            <person name="Jarju S."/>
            <person name="Secka A."/>
            <person name="Antonio M."/>
            <person name="Oren A."/>
            <person name="Chaudhuri R.R."/>
            <person name="La Ragione R."/>
            <person name="Hildebrand F."/>
            <person name="Pallen M.J."/>
        </authorList>
    </citation>
    <scope>NUCLEOTIDE SEQUENCE</scope>
    <source>
        <strain evidence="1">CHK188-16595</strain>
    </source>
</reference>
<sequence>MGNCIIQIDGYSVFSNTTNSYVYFYLETEYGGAKESSNAYKFENGYLLHCHFLDDNCNINRETYQAESYNIVNNDIFEVLGDGTCIISEKKTVNVNFICLIEKRSSGDRWYVPYSIIDWSRPVETFEKETKNGTTSIAYKLYIK</sequence>
<protein>
    <submittedName>
        <fullName evidence="1">Uncharacterized protein</fullName>
    </submittedName>
</protein>
<proteinExistence type="predicted"/>
<name>A0A9D2MHV0_9FIRM</name>
<comment type="caution">
    <text evidence="1">The sequence shown here is derived from an EMBL/GenBank/DDBJ whole genome shotgun (WGS) entry which is preliminary data.</text>
</comment>
<evidence type="ECO:0000313" key="2">
    <source>
        <dbReference type="Proteomes" id="UP000823877"/>
    </source>
</evidence>
<dbReference type="AlphaFoldDB" id="A0A9D2MHV0"/>
<evidence type="ECO:0000313" key="1">
    <source>
        <dbReference type="EMBL" id="HJB74494.1"/>
    </source>
</evidence>
<accession>A0A9D2MHV0</accession>
<dbReference type="Proteomes" id="UP000823877">
    <property type="component" value="Unassembled WGS sequence"/>
</dbReference>
<gene>
    <name evidence="1" type="ORF">IAA37_02335</name>
</gene>
<reference evidence="1" key="2">
    <citation type="submission" date="2021-04" db="EMBL/GenBank/DDBJ databases">
        <authorList>
            <person name="Gilroy R."/>
        </authorList>
    </citation>
    <scope>NUCLEOTIDE SEQUENCE</scope>
    <source>
        <strain evidence="1">CHK188-16595</strain>
    </source>
</reference>
<dbReference type="EMBL" id="DWXN01000005">
    <property type="protein sequence ID" value="HJB74494.1"/>
    <property type="molecule type" value="Genomic_DNA"/>
</dbReference>